<keyword evidence="1" id="KW-1133">Transmembrane helix</keyword>
<reference evidence="2" key="1">
    <citation type="submission" date="2020-05" db="EMBL/GenBank/DDBJ databases">
        <authorList>
            <person name="Chiriac C."/>
            <person name="Salcher M."/>
            <person name="Ghai R."/>
            <person name="Kavagutti S V."/>
        </authorList>
    </citation>
    <scope>NUCLEOTIDE SEQUENCE</scope>
</reference>
<keyword evidence="1" id="KW-0812">Transmembrane</keyword>
<proteinExistence type="predicted"/>
<accession>A0A6J7HT24</accession>
<evidence type="ECO:0000313" key="2">
    <source>
        <dbReference type="EMBL" id="CAB4920613.1"/>
    </source>
</evidence>
<organism evidence="2">
    <name type="scientific">freshwater metagenome</name>
    <dbReference type="NCBI Taxonomy" id="449393"/>
    <lineage>
        <taxon>unclassified sequences</taxon>
        <taxon>metagenomes</taxon>
        <taxon>ecological metagenomes</taxon>
    </lineage>
</organism>
<dbReference type="AlphaFoldDB" id="A0A6J7HT24"/>
<dbReference type="EMBL" id="CAFBMR010000063">
    <property type="protein sequence ID" value="CAB4920613.1"/>
    <property type="molecule type" value="Genomic_DNA"/>
</dbReference>
<sequence length="397" mass="41573">MNEDRELEDLLRASMKHHAEQMPEIDSVHTRRRRTPVLIAAAASVVVVAAGAVALTSLAPIFSAGSGTSGSASTQLDLGGPRPLFSQEFSAGDGSFAAPTSAAAPSSPDELVWTPVVAAALSTLSSKAVEKSAPLCSASNPEHVSVALSDVSAIYVCHGGSLTQEDGSVWSTAIVDQVVEGMAELLESSGRPDEPLTDLACTAEGYLTPIITVHSSSGVHNIAPPVDICGKPQPRWLAALHNLIVQKVREIPIEITQSSLATETGCSYQFKDILTLEKPAKAKGSPDPLPESPMRMCVYQSDQSDVGTLVAGLGVSTRVVAAINGIYRKIESDPECDPTDHHFFVVLTGKIGWVQIGLDGCGIFGSPGGVWSGSGDLRAYLVWLIQDAGQGKALLNQ</sequence>
<feature type="transmembrane region" description="Helical" evidence="1">
    <location>
        <begin position="37"/>
        <end position="62"/>
    </location>
</feature>
<gene>
    <name evidence="2" type="ORF">UFOPK3610_01389</name>
</gene>
<evidence type="ECO:0000256" key="1">
    <source>
        <dbReference type="SAM" id="Phobius"/>
    </source>
</evidence>
<protein>
    <submittedName>
        <fullName evidence="2">Unannotated protein</fullName>
    </submittedName>
</protein>
<name>A0A6J7HT24_9ZZZZ</name>
<keyword evidence="1" id="KW-0472">Membrane</keyword>